<dbReference type="EMBL" id="UINC01133222">
    <property type="protein sequence ID" value="SVD16034.1"/>
    <property type="molecule type" value="Genomic_DNA"/>
</dbReference>
<feature type="non-terminal residue" evidence="1">
    <location>
        <position position="29"/>
    </location>
</feature>
<proteinExistence type="predicted"/>
<protein>
    <submittedName>
        <fullName evidence="1">Uncharacterized protein</fullName>
    </submittedName>
</protein>
<reference evidence="1" key="1">
    <citation type="submission" date="2018-05" db="EMBL/GenBank/DDBJ databases">
        <authorList>
            <person name="Lanie J.A."/>
            <person name="Ng W.-L."/>
            <person name="Kazmierczak K.M."/>
            <person name="Andrzejewski T.M."/>
            <person name="Davidsen T.M."/>
            <person name="Wayne K.J."/>
            <person name="Tettelin H."/>
            <person name="Glass J.I."/>
            <person name="Rusch D."/>
            <person name="Podicherti R."/>
            <person name="Tsui H.-C.T."/>
            <person name="Winkler M.E."/>
        </authorList>
    </citation>
    <scope>NUCLEOTIDE SEQUENCE</scope>
</reference>
<gene>
    <name evidence="1" type="ORF">METZ01_LOCUS368888</name>
</gene>
<sequence length="29" mass="3028">MPQQFIGQSSSPLNNNINTAVILAAGRGE</sequence>
<evidence type="ECO:0000313" key="1">
    <source>
        <dbReference type="EMBL" id="SVD16034.1"/>
    </source>
</evidence>
<name>A0A382T1J9_9ZZZZ</name>
<dbReference type="AlphaFoldDB" id="A0A382T1J9"/>
<accession>A0A382T1J9</accession>
<organism evidence="1">
    <name type="scientific">marine metagenome</name>
    <dbReference type="NCBI Taxonomy" id="408172"/>
    <lineage>
        <taxon>unclassified sequences</taxon>
        <taxon>metagenomes</taxon>
        <taxon>ecological metagenomes</taxon>
    </lineage>
</organism>